<dbReference type="InterPro" id="IPR031158">
    <property type="entry name" value="GH10_AS"/>
</dbReference>
<dbReference type="RefSeq" id="WP_065319913.1">
    <property type="nucleotide sequence ID" value="NZ_CP017477.1"/>
</dbReference>
<dbReference type="InterPro" id="IPR044846">
    <property type="entry name" value="GH10"/>
</dbReference>
<dbReference type="EMBL" id="LSFM01000023">
    <property type="protein sequence ID" value="OBY62936.1"/>
    <property type="molecule type" value="Genomic_DNA"/>
</dbReference>
<protein>
    <recommendedName>
        <fullName evidence="3">endo-1,4-beta-xylanase</fullName>
        <ecNumber evidence="3">3.2.1.8</ecNumber>
    </recommendedName>
</protein>
<evidence type="ECO:0000313" key="13">
    <source>
        <dbReference type="EMBL" id="OBY62936.1"/>
    </source>
</evidence>
<evidence type="ECO:0000256" key="11">
    <source>
        <dbReference type="PROSITE-ProRule" id="PRU10061"/>
    </source>
</evidence>
<evidence type="ECO:0000256" key="10">
    <source>
        <dbReference type="ARBA" id="ARBA00023326"/>
    </source>
</evidence>
<evidence type="ECO:0000256" key="7">
    <source>
        <dbReference type="ARBA" id="ARBA00022801"/>
    </source>
</evidence>
<dbReference type="Gene3D" id="3.20.20.80">
    <property type="entry name" value="Glycosidases"/>
    <property type="match status" value="2"/>
</dbReference>
<proteinExistence type="inferred from homology"/>
<dbReference type="PROSITE" id="PS51760">
    <property type="entry name" value="GH10_2"/>
    <property type="match status" value="1"/>
</dbReference>
<evidence type="ECO:0000256" key="4">
    <source>
        <dbReference type="ARBA" id="ARBA00022651"/>
    </source>
</evidence>
<keyword evidence="8" id="KW-0119">Carbohydrate metabolism</keyword>
<evidence type="ECO:0000256" key="1">
    <source>
        <dbReference type="ARBA" id="ARBA00000681"/>
    </source>
</evidence>
<gene>
    <name evidence="13" type="ORF">LPB3_12440</name>
</gene>
<dbReference type="PROSITE" id="PS00591">
    <property type="entry name" value="GH10_1"/>
    <property type="match status" value="1"/>
</dbReference>
<comment type="caution">
    <text evidence="13">The sequence shown here is derived from an EMBL/GenBank/DDBJ whole genome shotgun (WGS) entry which is preliminary data.</text>
</comment>
<organism evidence="13 14">
    <name type="scientific">Polaribacter vadi</name>
    <dbReference type="NCBI Taxonomy" id="1774273"/>
    <lineage>
        <taxon>Bacteria</taxon>
        <taxon>Pseudomonadati</taxon>
        <taxon>Bacteroidota</taxon>
        <taxon>Flavobacteriia</taxon>
        <taxon>Flavobacteriales</taxon>
        <taxon>Flavobacteriaceae</taxon>
    </lineage>
</organism>
<dbReference type="PROSITE" id="PS51257">
    <property type="entry name" value="PROKAR_LIPOPROTEIN"/>
    <property type="match status" value="1"/>
</dbReference>
<keyword evidence="14" id="KW-1185">Reference proteome</keyword>
<evidence type="ECO:0000259" key="12">
    <source>
        <dbReference type="PROSITE" id="PS51760"/>
    </source>
</evidence>
<sequence length="726" mass="79712">MKYNKLLPIIILSSALFLSCEDDLMEWGKDADKGEVTTAELPLGLAEKISRYDALNTYTDFILGNGIGVDLYLNDEVYRTITNENFDDVTAGYAMKHGAMVNSNGELNFATIDNFIAKTKEAGLTVYGHTLAWHQNNNASYLNGLIAPTVIPGSSGANSLDLTSLRDGSLNGWAGSWNTAISVVEGEGLSSTSQAVQMIADGTSNPWELQLGTPAITIVSGHSYELSFYIKSDQAGQGRISFDDNLVNQYPWMDWYGTGNVTESFSTSSEWQQVKITLNSEDFQTNATTFVFNFDLGYVSGVTYLIDVENINVVDLDAQPENLITNGDFENGTLDGWSGYGNGSSRDVSAAGEGFGGNGYAMVLTNPTAANNYEAQQVFTFNQALELGKDYTCSFWVKATTSANLQVEIQNDSYGGDYYGGIQVGTTWTQVTRTITPSTDDKTKFIFDFGETATTYYIDDIVFTSGDAGGGSGPTIVEKTDEEKAQIIGDALESWISQMVGRYKNDVKAWDVVNEPMKEGGSLRDGNVADLADDEFYWVKYLGKDYAVTAFKLARQYGNANDVLFINDYNLEASLAKCDGIIQYTQYIESQGATVDGIGTQMHVSLNTDRDNIVQMFQKLAATGKMIKISELDVRLGTASPTNEQLADQSDMYKYIIDMYKENIPAAQQYGITIWGISDNEQEHQYWLPDESPNIWDTNYERKHAYKGTADGLAGKDVSADFSGEL</sequence>
<keyword evidence="6" id="KW-0677">Repeat</keyword>
<accession>A0A1B8TT41</accession>
<dbReference type="GO" id="GO:0004553">
    <property type="term" value="F:hydrolase activity, hydrolyzing O-glycosyl compounds"/>
    <property type="evidence" value="ECO:0007669"/>
    <property type="project" value="InterPro"/>
</dbReference>
<dbReference type="InterPro" id="IPR003305">
    <property type="entry name" value="CenC_carb-bd"/>
</dbReference>
<keyword evidence="4" id="KW-0858">Xylan degradation</keyword>
<dbReference type="SMART" id="SM00633">
    <property type="entry name" value="Glyco_10"/>
    <property type="match status" value="1"/>
</dbReference>
<dbReference type="GO" id="GO:0000272">
    <property type="term" value="P:polysaccharide catabolic process"/>
    <property type="evidence" value="ECO:0007669"/>
    <property type="project" value="UniProtKB-KW"/>
</dbReference>
<dbReference type="KEGG" id="pob:LPB03_12425"/>
<dbReference type="STRING" id="1774273.LPB03_12425"/>
<dbReference type="PANTHER" id="PTHR31490:SF88">
    <property type="entry name" value="BETA-XYLANASE"/>
    <property type="match status" value="1"/>
</dbReference>
<dbReference type="PANTHER" id="PTHR31490">
    <property type="entry name" value="GLYCOSYL HYDROLASE"/>
    <property type="match status" value="1"/>
</dbReference>
<evidence type="ECO:0000256" key="6">
    <source>
        <dbReference type="ARBA" id="ARBA00022737"/>
    </source>
</evidence>
<dbReference type="SUPFAM" id="SSF51445">
    <property type="entry name" value="(Trans)glycosidases"/>
    <property type="match status" value="1"/>
</dbReference>
<evidence type="ECO:0000256" key="3">
    <source>
        <dbReference type="ARBA" id="ARBA00012590"/>
    </source>
</evidence>
<dbReference type="InterPro" id="IPR001000">
    <property type="entry name" value="GH10_dom"/>
</dbReference>
<reference evidence="14" key="1">
    <citation type="submission" date="2016-02" db="EMBL/GenBank/DDBJ databases">
        <authorList>
            <person name="Shin S.-K."/>
            <person name="Yi H."/>
            <person name="Kim E."/>
        </authorList>
    </citation>
    <scope>NUCLEOTIDE SEQUENCE [LARGE SCALE GENOMIC DNA]</scope>
    <source>
        <strain evidence="14">LPB0003</strain>
    </source>
</reference>
<dbReference type="InterPro" id="IPR017853">
    <property type="entry name" value="GH"/>
</dbReference>
<feature type="active site" description="Nucleophile" evidence="11">
    <location>
        <position position="631"/>
    </location>
</feature>
<name>A0A1B8TT41_9FLAO</name>
<keyword evidence="9" id="KW-0326">Glycosidase</keyword>
<comment type="similarity">
    <text evidence="2">Belongs to the glycosyl hydrolase 10 (cellulase F) family.</text>
</comment>
<comment type="catalytic activity">
    <reaction evidence="1">
        <text>Endohydrolysis of (1-&gt;4)-beta-D-xylosidic linkages in xylans.</text>
        <dbReference type="EC" id="3.2.1.8"/>
    </reaction>
</comment>
<dbReference type="EC" id="3.2.1.8" evidence="3"/>
<evidence type="ECO:0000256" key="5">
    <source>
        <dbReference type="ARBA" id="ARBA00022729"/>
    </source>
</evidence>
<evidence type="ECO:0000256" key="8">
    <source>
        <dbReference type="ARBA" id="ARBA00023277"/>
    </source>
</evidence>
<dbReference type="AlphaFoldDB" id="A0A1B8TT41"/>
<keyword evidence="7 13" id="KW-0378">Hydrolase</keyword>
<keyword evidence="10" id="KW-0624">Polysaccharide degradation</keyword>
<evidence type="ECO:0000256" key="2">
    <source>
        <dbReference type="ARBA" id="ARBA00007495"/>
    </source>
</evidence>
<dbReference type="Proteomes" id="UP000092584">
    <property type="component" value="Unassembled WGS sequence"/>
</dbReference>
<feature type="domain" description="GH10" evidence="12">
    <location>
        <begin position="425"/>
        <end position="712"/>
    </location>
</feature>
<evidence type="ECO:0000256" key="9">
    <source>
        <dbReference type="ARBA" id="ARBA00023295"/>
    </source>
</evidence>
<evidence type="ECO:0000313" key="14">
    <source>
        <dbReference type="Proteomes" id="UP000092584"/>
    </source>
</evidence>
<dbReference type="Pfam" id="PF02018">
    <property type="entry name" value="CBM_4_9"/>
    <property type="match status" value="1"/>
</dbReference>
<dbReference type="InterPro" id="IPR008979">
    <property type="entry name" value="Galactose-bd-like_sf"/>
</dbReference>
<keyword evidence="5" id="KW-0732">Signal</keyword>
<dbReference type="SUPFAM" id="SSF49785">
    <property type="entry name" value="Galactose-binding domain-like"/>
    <property type="match status" value="2"/>
</dbReference>
<dbReference type="Pfam" id="PF00331">
    <property type="entry name" value="Glyco_hydro_10"/>
    <property type="match status" value="2"/>
</dbReference>
<dbReference type="OrthoDB" id="1032269at2"/>
<dbReference type="Gene3D" id="2.60.120.260">
    <property type="entry name" value="Galactose-binding domain-like"/>
    <property type="match status" value="2"/>
</dbReference>